<dbReference type="GO" id="GO:0005524">
    <property type="term" value="F:ATP binding"/>
    <property type="evidence" value="ECO:0007669"/>
    <property type="project" value="UniProtKB-UniRule"/>
</dbReference>
<dbReference type="HAMAP" id="MF_00639">
    <property type="entry name" value="MurD"/>
    <property type="match status" value="1"/>
</dbReference>
<dbReference type="GO" id="GO:0004326">
    <property type="term" value="F:tetrahydrofolylpolyglutamate synthase activity"/>
    <property type="evidence" value="ECO:0007669"/>
    <property type="project" value="InterPro"/>
</dbReference>
<proteinExistence type="inferred from homology"/>
<dbReference type="InterPro" id="IPR018109">
    <property type="entry name" value="Folylpolyglutamate_synth_CS"/>
</dbReference>
<keyword evidence="5 9" id="KW-0132">Cell division</keyword>
<evidence type="ECO:0000256" key="9">
    <source>
        <dbReference type="HAMAP-Rule" id="MF_00639"/>
    </source>
</evidence>
<dbReference type="GO" id="GO:0071555">
    <property type="term" value="P:cell wall organization"/>
    <property type="evidence" value="ECO:0007669"/>
    <property type="project" value="UniProtKB-KW"/>
</dbReference>
<name>A0A4Q5N6D8_9MICO</name>
<evidence type="ECO:0000313" key="11">
    <source>
        <dbReference type="EMBL" id="RYV52487.1"/>
    </source>
</evidence>
<evidence type="ECO:0000259" key="10">
    <source>
        <dbReference type="Pfam" id="PF08245"/>
    </source>
</evidence>
<dbReference type="Gene3D" id="3.90.190.20">
    <property type="entry name" value="Mur ligase, C-terminal domain"/>
    <property type="match status" value="1"/>
</dbReference>
<protein>
    <recommendedName>
        <fullName evidence="9">UDP-N-acetylmuramoylalanine--D-glutamate ligase</fullName>
        <ecNumber evidence="9">6.3.2.9</ecNumber>
    </recommendedName>
    <alternativeName>
        <fullName evidence="9">D-glutamic acid-adding enzyme</fullName>
    </alternativeName>
    <alternativeName>
        <fullName evidence="9">UDP-N-acetylmuramoyl-L-alanyl-D-glutamate synthetase</fullName>
    </alternativeName>
</protein>
<evidence type="ECO:0000313" key="12">
    <source>
        <dbReference type="Proteomes" id="UP000293764"/>
    </source>
</evidence>
<reference evidence="11 12" key="1">
    <citation type="submission" date="2019-01" db="EMBL/GenBank/DDBJ databases">
        <title>Novel species of Cellulomonas.</title>
        <authorList>
            <person name="Liu Q."/>
            <person name="Xin Y.-H."/>
        </authorList>
    </citation>
    <scope>NUCLEOTIDE SEQUENCE [LARGE SCALE GENOMIC DNA]</scope>
    <source>
        <strain evidence="11 12">HLT2-17</strain>
    </source>
</reference>
<comment type="subcellular location">
    <subcellularLocation>
        <location evidence="1 9">Cytoplasm</location>
    </subcellularLocation>
</comment>
<dbReference type="Gene3D" id="3.40.1190.10">
    <property type="entry name" value="Mur-like, catalytic domain"/>
    <property type="match status" value="1"/>
</dbReference>
<evidence type="ECO:0000256" key="3">
    <source>
        <dbReference type="ARBA" id="ARBA00022490"/>
    </source>
</evidence>
<dbReference type="Pfam" id="PF08245">
    <property type="entry name" value="Mur_ligase_M"/>
    <property type="match status" value="1"/>
</dbReference>
<dbReference type="EC" id="6.3.2.9" evidence="9"/>
<comment type="catalytic activity">
    <reaction evidence="9">
        <text>UDP-N-acetyl-alpha-D-muramoyl-L-alanine + D-glutamate + ATP = UDP-N-acetyl-alpha-D-muramoyl-L-alanyl-D-glutamate + ADP + phosphate + H(+)</text>
        <dbReference type="Rhea" id="RHEA:16429"/>
        <dbReference type="ChEBI" id="CHEBI:15378"/>
        <dbReference type="ChEBI" id="CHEBI:29986"/>
        <dbReference type="ChEBI" id="CHEBI:30616"/>
        <dbReference type="ChEBI" id="CHEBI:43474"/>
        <dbReference type="ChEBI" id="CHEBI:83898"/>
        <dbReference type="ChEBI" id="CHEBI:83900"/>
        <dbReference type="ChEBI" id="CHEBI:456216"/>
        <dbReference type="EC" id="6.3.2.9"/>
    </reaction>
</comment>
<dbReference type="InterPro" id="IPR013221">
    <property type="entry name" value="Mur_ligase_cen"/>
</dbReference>
<dbReference type="Gene3D" id="3.40.50.720">
    <property type="entry name" value="NAD(P)-binding Rossmann-like Domain"/>
    <property type="match status" value="1"/>
</dbReference>
<dbReference type="GO" id="GO:0005737">
    <property type="term" value="C:cytoplasm"/>
    <property type="evidence" value="ECO:0007669"/>
    <property type="project" value="UniProtKB-SubCell"/>
</dbReference>
<dbReference type="SUPFAM" id="SSF53623">
    <property type="entry name" value="MurD-like peptide ligases, catalytic domain"/>
    <property type="match status" value="1"/>
</dbReference>
<dbReference type="RefSeq" id="WP_130101227.1">
    <property type="nucleotide sequence ID" value="NZ_SDWW01000005.1"/>
</dbReference>
<dbReference type="PROSITE" id="PS01011">
    <property type="entry name" value="FOLYLPOLYGLU_SYNT_1"/>
    <property type="match status" value="1"/>
</dbReference>
<dbReference type="GO" id="GO:0009252">
    <property type="term" value="P:peptidoglycan biosynthetic process"/>
    <property type="evidence" value="ECO:0007669"/>
    <property type="project" value="UniProtKB-UniRule"/>
</dbReference>
<organism evidence="11 12">
    <name type="scientific">Pengzhenrongella frigida</name>
    <dbReference type="NCBI Taxonomy" id="1259133"/>
    <lineage>
        <taxon>Bacteria</taxon>
        <taxon>Bacillati</taxon>
        <taxon>Actinomycetota</taxon>
        <taxon>Actinomycetes</taxon>
        <taxon>Micrococcales</taxon>
        <taxon>Pengzhenrongella</taxon>
    </lineage>
</organism>
<dbReference type="GO" id="GO:0008764">
    <property type="term" value="F:UDP-N-acetylmuramoylalanine-D-glutamate ligase activity"/>
    <property type="evidence" value="ECO:0007669"/>
    <property type="project" value="UniProtKB-UniRule"/>
</dbReference>
<comment type="pathway">
    <text evidence="2 9">Cell wall biogenesis; peptidoglycan biosynthesis.</text>
</comment>
<keyword evidence="12" id="KW-1185">Reference proteome</keyword>
<dbReference type="OrthoDB" id="9809796at2"/>
<dbReference type="InterPro" id="IPR036615">
    <property type="entry name" value="Mur_ligase_C_dom_sf"/>
</dbReference>
<keyword evidence="3 9" id="KW-0963">Cytoplasm</keyword>
<keyword evidence="4 9" id="KW-0436">Ligase</keyword>
<feature type="binding site" evidence="9">
    <location>
        <begin position="122"/>
        <end position="128"/>
    </location>
    <ligand>
        <name>ATP</name>
        <dbReference type="ChEBI" id="CHEBI:30616"/>
    </ligand>
</feature>
<comment type="similarity">
    <text evidence="9">Belongs to the MurCDEF family.</text>
</comment>
<keyword evidence="6 9" id="KW-0547">Nucleotide-binding</keyword>
<evidence type="ECO:0000256" key="2">
    <source>
        <dbReference type="ARBA" id="ARBA00004752"/>
    </source>
</evidence>
<dbReference type="UniPathway" id="UPA00219"/>
<keyword evidence="9" id="KW-0573">Peptidoglycan synthesis</keyword>
<keyword evidence="7 9" id="KW-0067">ATP-binding</keyword>
<sequence>MRDTDPFADTDDLTGTRVVVAGLGLSGRAAVAALVERGAVVATVDARAADADAADAAQFVSSGGLGRTDLVVASPGWAPSNPLLAAALERGVPVWSEVELAWRLRAQRSGGAGPAPWLAVTGTNGKTTCVGMLESILRAGGENALAVGNVGVPAVRAVGDPSLDVVAIELSSFQLHFTRTMSTQAAAVLNVAPDHLDWHGSFEAYAQDKGRVYARTQVACVYNAADPLTERLVRDADVVDGALAVGFTLGAPGVGQIGLVEDVLVDRAFARARHTHAAELGTLDDLAHLGGADVDDPRGGSVPSHVVADALAAAALALAHGVAPSAVRAGLRAFAPGSHRIQTVAKVAGVAYVDDSKATNAHAAAASLAAYAPGTVVWVAGGLAKGTTFDDLVRSRRDRLRAAVLIGVDTEPLRGALARHAPEVPVVVIDPGETGAVMSRAVVAAHRFARVGDTVLLAPACASMDQFTSYAERGDAFAAAARALEVHRS</sequence>
<dbReference type="NCBIfam" id="TIGR01087">
    <property type="entry name" value="murD"/>
    <property type="match status" value="1"/>
</dbReference>
<feature type="domain" description="Mur ligase central" evidence="10">
    <location>
        <begin position="120"/>
        <end position="235"/>
    </location>
</feature>
<dbReference type="AlphaFoldDB" id="A0A4Q5N6D8"/>
<dbReference type="Pfam" id="PF21799">
    <property type="entry name" value="MurD-like_N"/>
    <property type="match status" value="1"/>
</dbReference>
<dbReference type="PANTHER" id="PTHR43692:SF1">
    <property type="entry name" value="UDP-N-ACETYLMURAMOYLALANINE--D-GLUTAMATE LIGASE"/>
    <property type="match status" value="1"/>
</dbReference>
<dbReference type="InterPro" id="IPR005762">
    <property type="entry name" value="MurD"/>
</dbReference>
<dbReference type="GO" id="GO:0051301">
    <property type="term" value="P:cell division"/>
    <property type="evidence" value="ECO:0007669"/>
    <property type="project" value="UniProtKB-KW"/>
</dbReference>
<comment type="function">
    <text evidence="9">Cell wall formation. Catalyzes the addition of glutamate to the nucleotide precursor UDP-N-acetylmuramoyl-L-alanine (UMA).</text>
</comment>
<evidence type="ECO:0000256" key="8">
    <source>
        <dbReference type="ARBA" id="ARBA00023306"/>
    </source>
</evidence>
<dbReference type="InterPro" id="IPR036565">
    <property type="entry name" value="Mur-like_cat_sf"/>
</dbReference>
<evidence type="ECO:0000256" key="4">
    <source>
        <dbReference type="ARBA" id="ARBA00022598"/>
    </source>
</evidence>
<gene>
    <name evidence="9" type="primary">murD</name>
    <name evidence="11" type="ORF">EUA98_03230</name>
</gene>
<dbReference type="Proteomes" id="UP000293764">
    <property type="component" value="Unassembled WGS sequence"/>
</dbReference>
<evidence type="ECO:0000256" key="6">
    <source>
        <dbReference type="ARBA" id="ARBA00022741"/>
    </source>
</evidence>
<comment type="caution">
    <text evidence="11">The sequence shown here is derived from an EMBL/GenBank/DDBJ whole genome shotgun (WGS) entry which is preliminary data.</text>
</comment>
<dbReference type="SUPFAM" id="SSF51984">
    <property type="entry name" value="MurCD N-terminal domain"/>
    <property type="match status" value="1"/>
</dbReference>
<dbReference type="GO" id="GO:0008360">
    <property type="term" value="P:regulation of cell shape"/>
    <property type="evidence" value="ECO:0007669"/>
    <property type="project" value="UniProtKB-KW"/>
</dbReference>
<keyword evidence="9" id="KW-0961">Cell wall biogenesis/degradation</keyword>
<keyword evidence="8 9" id="KW-0131">Cell cycle</keyword>
<accession>A0A4Q5N6D8</accession>
<dbReference type="PANTHER" id="PTHR43692">
    <property type="entry name" value="UDP-N-ACETYLMURAMOYLALANINE--D-GLUTAMATE LIGASE"/>
    <property type="match status" value="1"/>
</dbReference>
<evidence type="ECO:0000256" key="7">
    <source>
        <dbReference type="ARBA" id="ARBA00022840"/>
    </source>
</evidence>
<evidence type="ECO:0000256" key="5">
    <source>
        <dbReference type="ARBA" id="ARBA00022618"/>
    </source>
</evidence>
<dbReference type="EMBL" id="SDWW01000005">
    <property type="protein sequence ID" value="RYV52487.1"/>
    <property type="molecule type" value="Genomic_DNA"/>
</dbReference>
<evidence type="ECO:0000256" key="1">
    <source>
        <dbReference type="ARBA" id="ARBA00004496"/>
    </source>
</evidence>
<dbReference type="SUPFAM" id="SSF53244">
    <property type="entry name" value="MurD-like peptide ligases, peptide-binding domain"/>
    <property type="match status" value="1"/>
</dbReference>
<keyword evidence="9" id="KW-0133">Cell shape</keyword>